<organism evidence="1">
    <name type="scientific">Phytophthora nicotianae</name>
    <name type="common">Potato buckeye rot agent</name>
    <name type="synonym">Phytophthora parasitica</name>
    <dbReference type="NCBI Taxonomy" id="4792"/>
    <lineage>
        <taxon>Eukaryota</taxon>
        <taxon>Sar</taxon>
        <taxon>Stramenopiles</taxon>
        <taxon>Oomycota</taxon>
        <taxon>Peronosporomycetes</taxon>
        <taxon>Peronosporales</taxon>
        <taxon>Peronosporaceae</taxon>
        <taxon>Phytophthora</taxon>
    </lineage>
</organism>
<gene>
    <name evidence="1" type="ORF">L916_11643</name>
</gene>
<reference evidence="1" key="1">
    <citation type="submission" date="2013-11" db="EMBL/GenBank/DDBJ databases">
        <title>The Genome Sequence of Phytophthora parasitica CJ05E6.</title>
        <authorList>
            <consortium name="The Broad Institute Genomics Platform"/>
            <person name="Russ C."/>
            <person name="Tyler B."/>
            <person name="Panabieres F."/>
            <person name="Shan W."/>
            <person name="Tripathy S."/>
            <person name="Grunwald N."/>
            <person name="Machado M."/>
            <person name="Johnson C.S."/>
            <person name="Arredondo F."/>
            <person name="Hong C."/>
            <person name="Coffey M."/>
            <person name="Young S.K."/>
            <person name="Zeng Q."/>
            <person name="Gargeya S."/>
            <person name="Fitzgerald M."/>
            <person name="Abouelleil A."/>
            <person name="Alvarado L."/>
            <person name="Chapman S.B."/>
            <person name="Gainer-Dewar J."/>
            <person name="Goldberg J."/>
            <person name="Griggs A."/>
            <person name="Gujja S."/>
            <person name="Hansen M."/>
            <person name="Howarth C."/>
            <person name="Imamovic A."/>
            <person name="Ireland A."/>
            <person name="Larimer J."/>
            <person name="McCowan C."/>
            <person name="Murphy C."/>
            <person name="Pearson M."/>
            <person name="Poon T.W."/>
            <person name="Priest M."/>
            <person name="Roberts A."/>
            <person name="Saif S."/>
            <person name="Shea T."/>
            <person name="Sykes S."/>
            <person name="Wortman J."/>
            <person name="Nusbaum C."/>
            <person name="Birren B."/>
        </authorList>
    </citation>
    <scope>NUCLEOTIDE SEQUENCE [LARGE SCALE GENOMIC DNA]</scope>
    <source>
        <strain evidence="1">CJ05E6</strain>
    </source>
</reference>
<dbReference type="AlphaFoldDB" id="W2ISI1"/>
<protein>
    <submittedName>
        <fullName evidence="1">Uncharacterized protein</fullName>
    </submittedName>
</protein>
<sequence>MAAVLSQVSIVPAEPDRQVTKYVTCVEIVVDNVDNGVMVIPVW</sequence>
<name>W2ISI1_PHYNI</name>
<dbReference type="EMBL" id="KI673807">
    <property type="protein sequence ID" value="ETL36353.1"/>
    <property type="molecule type" value="Genomic_DNA"/>
</dbReference>
<accession>W2ISI1</accession>
<evidence type="ECO:0000313" key="1">
    <source>
        <dbReference type="EMBL" id="ETL36353.1"/>
    </source>
</evidence>
<dbReference type="Proteomes" id="UP000053864">
    <property type="component" value="Unassembled WGS sequence"/>
</dbReference>
<proteinExistence type="predicted"/>